<evidence type="ECO:0000313" key="1">
    <source>
        <dbReference type="EMBL" id="GAA3671131.1"/>
    </source>
</evidence>
<dbReference type="Proteomes" id="UP001500902">
    <property type="component" value="Unassembled WGS sequence"/>
</dbReference>
<proteinExistence type="predicted"/>
<gene>
    <name evidence="1" type="ORF">GCM10022224_039200</name>
</gene>
<dbReference type="Pfam" id="PF05973">
    <property type="entry name" value="Gp49"/>
    <property type="match status" value="1"/>
</dbReference>
<organism evidence="1 2">
    <name type="scientific">Nonomuraea antimicrobica</name>
    <dbReference type="NCBI Taxonomy" id="561173"/>
    <lineage>
        <taxon>Bacteria</taxon>
        <taxon>Bacillati</taxon>
        <taxon>Actinomycetota</taxon>
        <taxon>Actinomycetes</taxon>
        <taxon>Streptosporangiales</taxon>
        <taxon>Streptosporangiaceae</taxon>
        <taxon>Nonomuraea</taxon>
    </lineage>
</organism>
<accession>A0ABP7BVS6</accession>
<keyword evidence="2" id="KW-1185">Reference proteome</keyword>
<evidence type="ECO:0008006" key="3">
    <source>
        <dbReference type="Google" id="ProtNLM"/>
    </source>
</evidence>
<sequence>MEEWEIRVTNEILTWINALDERSRAQVVDAVDRLAEAGPSLGRPLVDKLEGSQVHNLKELRPGSAGRSEIRILFVFDPWRSAVLLIGGDKSGDWSGWYRRVIPRAEELYADYLTEREAEEKDQ</sequence>
<reference evidence="2" key="1">
    <citation type="journal article" date="2019" name="Int. J. Syst. Evol. Microbiol.">
        <title>The Global Catalogue of Microorganisms (GCM) 10K type strain sequencing project: providing services to taxonomists for standard genome sequencing and annotation.</title>
        <authorList>
            <consortium name="The Broad Institute Genomics Platform"/>
            <consortium name="The Broad Institute Genome Sequencing Center for Infectious Disease"/>
            <person name="Wu L."/>
            <person name="Ma J."/>
        </authorList>
    </citation>
    <scope>NUCLEOTIDE SEQUENCE [LARGE SCALE GENOMIC DNA]</scope>
    <source>
        <strain evidence="2">JCM 16904</strain>
    </source>
</reference>
<name>A0ABP7BVS6_9ACTN</name>
<dbReference type="RefSeq" id="WP_344879504.1">
    <property type="nucleotide sequence ID" value="NZ_BAAAZP010000075.1"/>
</dbReference>
<protein>
    <recommendedName>
        <fullName evidence="3">Phage derived protein Gp49-like</fullName>
    </recommendedName>
</protein>
<evidence type="ECO:0000313" key="2">
    <source>
        <dbReference type="Proteomes" id="UP001500902"/>
    </source>
</evidence>
<dbReference type="EMBL" id="BAAAZP010000075">
    <property type="protein sequence ID" value="GAA3671131.1"/>
    <property type="molecule type" value="Genomic_DNA"/>
</dbReference>
<comment type="caution">
    <text evidence="1">The sequence shown here is derived from an EMBL/GenBank/DDBJ whole genome shotgun (WGS) entry which is preliminary data.</text>
</comment>
<dbReference type="InterPro" id="IPR009241">
    <property type="entry name" value="HigB-like"/>
</dbReference>